<dbReference type="GO" id="GO:0022857">
    <property type="term" value="F:transmembrane transporter activity"/>
    <property type="evidence" value="ECO:0007669"/>
    <property type="project" value="InterPro"/>
</dbReference>
<feature type="transmembrane region" description="Helical" evidence="7">
    <location>
        <begin position="189"/>
        <end position="209"/>
    </location>
</feature>
<dbReference type="Pfam" id="PF03737">
    <property type="entry name" value="RraA-like"/>
    <property type="match status" value="1"/>
</dbReference>
<dbReference type="Gene3D" id="3.50.30.40">
    <property type="entry name" value="Ribonuclease E inhibitor RraA/RraA-like"/>
    <property type="match status" value="1"/>
</dbReference>
<keyword evidence="4 7" id="KW-1133">Transmembrane helix</keyword>
<feature type="transmembrane region" description="Helical" evidence="7">
    <location>
        <begin position="229"/>
        <end position="248"/>
    </location>
</feature>
<keyword evidence="2" id="KW-0813">Transport</keyword>
<feature type="transmembrane region" description="Helical" evidence="7">
    <location>
        <begin position="114"/>
        <end position="138"/>
    </location>
</feature>
<gene>
    <name evidence="8" type="ORF">TRICI_005666</name>
</gene>
<evidence type="ECO:0000256" key="1">
    <source>
        <dbReference type="ARBA" id="ARBA00004141"/>
    </source>
</evidence>
<feature type="binding site" evidence="6">
    <location>
        <position position="497"/>
    </location>
    <ligand>
        <name>Mg(2+)</name>
        <dbReference type="ChEBI" id="CHEBI:18420"/>
    </ligand>
</feature>
<evidence type="ECO:0000256" key="3">
    <source>
        <dbReference type="ARBA" id="ARBA00022692"/>
    </source>
</evidence>
<evidence type="ECO:0000256" key="5">
    <source>
        <dbReference type="ARBA" id="ARBA00023136"/>
    </source>
</evidence>
<feature type="transmembrane region" description="Helical" evidence="7">
    <location>
        <begin position="158"/>
        <end position="177"/>
    </location>
</feature>
<evidence type="ECO:0000313" key="8">
    <source>
        <dbReference type="EMBL" id="KAA8903629.1"/>
    </source>
</evidence>
<comment type="caution">
    <text evidence="8">The sequence shown here is derived from an EMBL/GenBank/DDBJ whole genome shotgun (WGS) entry which is preliminary data.</text>
</comment>
<feature type="transmembrane region" description="Helical" evidence="7">
    <location>
        <begin position="36"/>
        <end position="60"/>
    </location>
</feature>
<keyword evidence="9" id="KW-1185">Reference proteome</keyword>
<dbReference type="GO" id="GO:0016020">
    <property type="term" value="C:membrane"/>
    <property type="evidence" value="ECO:0007669"/>
    <property type="project" value="UniProtKB-SubCell"/>
</dbReference>
<feature type="transmembrane region" description="Helical" evidence="7">
    <location>
        <begin position="372"/>
        <end position="391"/>
    </location>
</feature>
<dbReference type="AlphaFoldDB" id="A0A642UQT7"/>
<feature type="transmembrane region" description="Helical" evidence="7">
    <location>
        <begin position="269"/>
        <end position="292"/>
    </location>
</feature>
<keyword evidence="5 7" id="KW-0472">Membrane</keyword>
<keyword evidence="3 7" id="KW-0812">Transmembrane</keyword>
<dbReference type="OrthoDB" id="1476984at2759"/>
<evidence type="ECO:0000256" key="4">
    <source>
        <dbReference type="ARBA" id="ARBA00022989"/>
    </source>
</evidence>
<dbReference type="InterPro" id="IPR002293">
    <property type="entry name" value="AA/rel_permease1"/>
</dbReference>
<name>A0A642UQT7_9ASCO</name>
<feature type="transmembrane region" description="Helical" evidence="7">
    <location>
        <begin position="318"/>
        <end position="339"/>
    </location>
</feature>
<dbReference type="PANTHER" id="PTHR45649:SF24">
    <property type="entry name" value="TRANSPORT PROTEIN, PUTATIVE (AFU_ORTHOLOGUE AFUA_2G15150)-RELATED"/>
    <property type="match status" value="1"/>
</dbReference>
<dbReference type="Pfam" id="PF13520">
    <property type="entry name" value="AA_permease_2"/>
    <property type="match status" value="1"/>
</dbReference>
<dbReference type="GO" id="GO:0046872">
    <property type="term" value="F:metal ion binding"/>
    <property type="evidence" value="ECO:0007669"/>
    <property type="project" value="UniProtKB-KW"/>
</dbReference>
<dbReference type="Proteomes" id="UP000761534">
    <property type="component" value="Unassembled WGS sequence"/>
</dbReference>
<organism evidence="8 9">
    <name type="scientific">Trichomonascus ciferrii</name>
    <dbReference type="NCBI Taxonomy" id="44093"/>
    <lineage>
        <taxon>Eukaryota</taxon>
        <taxon>Fungi</taxon>
        <taxon>Dikarya</taxon>
        <taxon>Ascomycota</taxon>
        <taxon>Saccharomycotina</taxon>
        <taxon>Dipodascomycetes</taxon>
        <taxon>Dipodascales</taxon>
        <taxon>Trichomonascaceae</taxon>
        <taxon>Trichomonascus</taxon>
        <taxon>Trichomonascus ciferrii complex</taxon>
    </lineage>
</organism>
<dbReference type="VEuPathDB" id="FungiDB:TRICI_005666"/>
<dbReference type="InterPro" id="IPR036704">
    <property type="entry name" value="RraA/RraA-like_sf"/>
</dbReference>
<evidence type="ECO:0000256" key="7">
    <source>
        <dbReference type="SAM" id="Phobius"/>
    </source>
</evidence>
<evidence type="ECO:0000256" key="2">
    <source>
        <dbReference type="ARBA" id="ARBA00022448"/>
    </source>
</evidence>
<accession>A0A642UQT7</accession>
<feature type="binding site" evidence="6">
    <location>
        <begin position="474"/>
        <end position="477"/>
    </location>
    <ligand>
        <name>substrate</name>
    </ligand>
</feature>
<proteinExistence type="predicted"/>
<evidence type="ECO:0000313" key="9">
    <source>
        <dbReference type="Proteomes" id="UP000761534"/>
    </source>
</evidence>
<keyword evidence="6" id="KW-0460">Magnesium</keyword>
<evidence type="ECO:0000256" key="6">
    <source>
        <dbReference type="PIRSR" id="PIRSR605493-1"/>
    </source>
</evidence>
<dbReference type="EMBL" id="SWFS01000439">
    <property type="protein sequence ID" value="KAA8903629.1"/>
    <property type="molecule type" value="Genomic_DNA"/>
</dbReference>
<comment type="subcellular location">
    <subcellularLocation>
        <location evidence="1">Membrane</location>
        <topology evidence="1">Multi-pass membrane protein</topology>
    </subcellularLocation>
</comment>
<keyword evidence="6" id="KW-0479">Metal-binding</keyword>
<sequence length="596" mass="65184">MGKEQVQILEVEKPADYSVGLQYENNLGPRKEFGPFTILSLGYVVCNSWIAVAATLIIGISQGGFMTVIFGLICGFVFMGSSAISLAELASVYPTAGGQYHWTSILAPKKQSRGLSYVCGSINVFSWIGASAAIILIITEYVGTLVTAYNPGIILEGWQYFLIFQFFNLWGLLHNIFASRKSAFLNDIGFILSLLTFFITMVTCLAMAYPKMSSDMVWTTFVNNTGWDNNGIVFLTGLLNSAFMYSGLDSTIHLAEECTNPKRAIPLALLSTVVVGFITSFVYTISIAYSIVDIESLSQSPLDIPLFAIWEQATKSKAFATTFIGVLLPITIIGINACVQTSSRLTWSFARDNAIMYAKTFEKVHPKLEVPVYSLLLNFFLIFICGCVYLASSTGKCKLRTHAVSLTSFRVPLGGYLHGIKMMSGKRVCGPIYTVKYEKKEVATKKLPGHYIDTVPKGRVVFISSPEVPTAVYGGLMSTRAKTIGALGTVVDGNIRDYQEHADLDFPVFSKGVSSCGPKGTVVVTDVDVPVQAAGNELQSGDYIVGDEDGVVWIPQKHIDEAIRITLEIIEDNNNVGKEILNGVSFQDAAKKHRRH</sequence>
<feature type="transmembrane region" description="Helical" evidence="7">
    <location>
        <begin position="66"/>
        <end position="93"/>
    </location>
</feature>
<protein>
    <submittedName>
        <fullName evidence="8">Uncharacterized protein</fullName>
    </submittedName>
</protein>
<reference evidence="8" key="1">
    <citation type="journal article" date="2019" name="G3 (Bethesda)">
        <title>Genome Assemblies of Two Rare Opportunistic Yeast Pathogens: Diutina rugosa (syn. Candida rugosa) and Trichomonascus ciferrii (syn. Candida ciferrii).</title>
        <authorList>
            <person name="Mixao V."/>
            <person name="Saus E."/>
            <person name="Hansen A.P."/>
            <person name="Lass-Florl C."/>
            <person name="Gabaldon T."/>
        </authorList>
    </citation>
    <scope>NUCLEOTIDE SEQUENCE</scope>
    <source>
        <strain evidence="8">CBS 4856</strain>
    </source>
</reference>
<comment type="cofactor">
    <cofactor evidence="6">
        <name>Mg(2+)</name>
        <dbReference type="ChEBI" id="CHEBI:18420"/>
    </cofactor>
</comment>
<dbReference type="InterPro" id="IPR005493">
    <property type="entry name" value="RraA/RraA-like"/>
</dbReference>
<dbReference type="PANTHER" id="PTHR45649">
    <property type="entry name" value="AMINO-ACID PERMEASE BAT1"/>
    <property type="match status" value="1"/>
</dbReference>
<feature type="binding site" evidence="6">
    <location>
        <position position="496"/>
    </location>
    <ligand>
        <name>substrate</name>
    </ligand>
</feature>
<dbReference type="SUPFAM" id="SSF89562">
    <property type="entry name" value="RraA-like"/>
    <property type="match status" value="1"/>
</dbReference>
<dbReference type="CDD" id="cd16841">
    <property type="entry name" value="RraA_family"/>
    <property type="match status" value="1"/>
</dbReference>
<dbReference type="Gene3D" id="1.20.1740.10">
    <property type="entry name" value="Amino acid/polyamine transporter I"/>
    <property type="match status" value="1"/>
</dbReference>